<evidence type="ECO:0000256" key="10">
    <source>
        <dbReference type="SAM" id="Phobius"/>
    </source>
</evidence>
<organism evidence="12 13">
    <name type="scientific">Bilophila wadsworthia (strain 3_1_6)</name>
    <dbReference type="NCBI Taxonomy" id="563192"/>
    <lineage>
        <taxon>Bacteria</taxon>
        <taxon>Pseudomonadati</taxon>
        <taxon>Thermodesulfobacteriota</taxon>
        <taxon>Desulfovibrionia</taxon>
        <taxon>Desulfovibrionales</taxon>
        <taxon>Desulfovibrionaceae</taxon>
        <taxon>Bilophila</taxon>
    </lineage>
</organism>
<comment type="similarity">
    <text evidence="8">Belongs to the exbB/tolQ family.</text>
</comment>
<dbReference type="PANTHER" id="PTHR30625">
    <property type="entry name" value="PROTEIN TOLQ"/>
    <property type="match status" value="1"/>
</dbReference>
<accession>E5YB03</accession>
<dbReference type="Proteomes" id="UP000006034">
    <property type="component" value="Unassembled WGS sequence"/>
</dbReference>
<dbReference type="InterPro" id="IPR002898">
    <property type="entry name" value="MotA_ExbB_proton_chnl"/>
</dbReference>
<feature type="transmembrane region" description="Helical" evidence="10">
    <location>
        <begin position="6"/>
        <end position="26"/>
    </location>
</feature>
<keyword evidence="6 10" id="KW-1133">Transmembrane helix</keyword>
<evidence type="ECO:0000256" key="6">
    <source>
        <dbReference type="ARBA" id="ARBA00022989"/>
    </source>
</evidence>
<dbReference type="InterPro" id="IPR050790">
    <property type="entry name" value="ExbB/TolQ_transport"/>
</dbReference>
<dbReference type="GO" id="GO:0005886">
    <property type="term" value="C:plasma membrane"/>
    <property type="evidence" value="ECO:0007669"/>
    <property type="project" value="UniProtKB-SubCell"/>
</dbReference>
<dbReference type="GeneID" id="78087586"/>
<reference evidence="12 13" key="2">
    <citation type="submission" date="2013-04" db="EMBL/GenBank/DDBJ databases">
        <title>The Genome Sequence of Bilophila wadsworthia 3_1_6.</title>
        <authorList>
            <consortium name="The Broad Institute Genomics Platform"/>
            <person name="Earl A."/>
            <person name="Ward D."/>
            <person name="Feldgarden M."/>
            <person name="Gevers D."/>
            <person name="Sibley C."/>
            <person name="Strauss J."/>
            <person name="Allen-Vercoe E."/>
            <person name="Walker B."/>
            <person name="Young S."/>
            <person name="Zeng Q."/>
            <person name="Gargeya S."/>
            <person name="Fitzgerald M."/>
            <person name="Haas B."/>
            <person name="Abouelleil A."/>
            <person name="Allen A.W."/>
            <person name="Alvarado L."/>
            <person name="Arachchi H.M."/>
            <person name="Berlin A.M."/>
            <person name="Chapman S.B."/>
            <person name="Gainer-Dewar J."/>
            <person name="Goldberg J."/>
            <person name="Griggs A."/>
            <person name="Gujja S."/>
            <person name="Hansen M."/>
            <person name="Howarth C."/>
            <person name="Imamovic A."/>
            <person name="Ireland A."/>
            <person name="Larimer J."/>
            <person name="McCowan C."/>
            <person name="Murphy C."/>
            <person name="Pearson M."/>
            <person name="Poon T.W."/>
            <person name="Priest M."/>
            <person name="Roberts A."/>
            <person name="Saif S."/>
            <person name="Shea T."/>
            <person name="Sisk P."/>
            <person name="Sykes S."/>
            <person name="Wortman J."/>
            <person name="Nusbaum C."/>
            <person name="Birren B."/>
        </authorList>
    </citation>
    <scope>NUCLEOTIDE SEQUENCE [LARGE SCALE GENOMIC DNA]</scope>
    <source>
        <strain evidence="12 13">3_1_6</strain>
    </source>
</reference>
<evidence type="ECO:0000256" key="7">
    <source>
        <dbReference type="ARBA" id="ARBA00023136"/>
    </source>
</evidence>
<evidence type="ECO:0000259" key="11">
    <source>
        <dbReference type="Pfam" id="PF01618"/>
    </source>
</evidence>
<dbReference type="Pfam" id="PF01618">
    <property type="entry name" value="MotA_ExbB"/>
    <property type="match status" value="1"/>
</dbReference>
<dbReference type="STRING" id="563192.HMPREF0179_03375"/>
<proteinExistence type="inferred from homology"/>
<dbReference type="PANTHER" id="PTHR30625:SF15">
    <property type="entry name" value="BIOPOLYMER TRANSPORT PROTEIN EXBB"/>
    <property type="match status" value="1"/>
</dbReference>
<evidence type="ECO:0000313" key="13">
    <source>
        <dbReference type="Proteomes" id="UP000006034"/>
    </source>
</evidence>
<dbReference type="OrthoDB" id="4045at2"/>
<evidence type="ECO:0000256" key="8">
    <source>
        <dbReference type="RuleBase" id="RU004057"/>
    </source>
</evidence>
<feature type="transmembrane region" description="Helical" evidence="10">
    <location>
        <begin position="106"/>
        <end position="125"/>
    </location>
</feature>
<keyword evidence="5 8" id="KW-0653">Protein transport</keyword>
<feature type="region of interest" description="Disordered" evidence="9">
    <location>
        <begin position="201"/>
        <end position="257"/>
    </location>
</feature>
<dbReference type="GO" id="GO:0017038">
    <property type="term" value="P:protein import"/>
    <property type="evidence" value="ECO:0007669"/>
    <property type="project" value="TreeGrafter"/>
</dbReference>
<dbReference type="HOGENOM" id="CLU_053325_4_2_7"/>
<dbReference type="AlphaFoldDB" id="E5YB03"/>
<keyword evidence="4 10" id="KW-0812">Transmembrane</keyword>
<reference evidence="12 13" key="1">
    <citation type="submission" date="2010-10" db="EMBL/GenBank/DDBJ databases">
        <authorList>
            <consortium name="The Broad Institute Genome Sequencing Platform"/>
            <person name="Ward D."/>
            <person name="Earl A."/>
            <person name="Feldgarden M."/>
            <person name="Young S.K."/>
            <person name="Gargeya S."/>
            <person name="Zeng Q."/>
            <person name="Alvarado L."/>
            <person name="Berlin A."/>
            <person name="Bochicchio J."/>
            <person name="Chapman S.B."/>
            <person name="Chen Z."/>
            <person name="Freedman E."/>
            <person name="Gellesch M."/>
            <person name="Goldberg J."/>
            <person name="Griggs A."/>
            <person name="Gujja S."/>
            <person name="Heilman E."/>
            <person name="Heiman D."/>
            <person name="Howarth C."/>
            <person name="Mehta T."/>
            <person name="Neiman D."/>
            <person name="Pearson M."/>
            <person name="Roberts A."/>
            <person name="Saif S."/>
            <person name="Shea T."/>
            <person name="Shenoy N."/>
            <person name="Sisk P."/>
            <person name="Stolte C."/>
            <person name="Sykes S."/>
            <person name="White J."/>
            <person name="Yandava C."/>
            <person name="Allen-Vercoe E."/>
            <person name="Sibley C."/>
            <person name="Ambrose C.E."/>
            <person name="Strauss J."/>
            <person name="Daigneault M."/>
            <person name="Haas B."/>
            <person name="Nusbaum C."/>
            <person name="Birren B."/>
        </authorList>
    </citation>
    <scope>NUCLEOTIDE SEQUENCE [LARGE SCALE GENOMIC DNA]</scope>
    <source>
        <strain evidence="12 13">3_1_6</strain>
    </source>
</reference>
<dbReference type="eggNOG" id="COG0811">
    <property type="taxonomic scope" value="Bacteria"/>
</dbReference>
<keyword evidence="7 10" id="KW-0472">Membrane</keyword>
<gene>
    <name evidence="12" type="ORF">HMPREF0179_03375</name>
</gene>
<comment type="subcellular location">
    <subcellularLocation>
        <location evidence="1">Cell membrane</location>
        <topology evidence="1">Multi-pass membrane protein</topology>
    </subcellularLocation>
    <subcellularLocation>
        <location evidence="8">Membrane</location>
        <topology evidence="8">Multi-pass membrane protein</topology>
    </subcellularLocation>
</comment>
<evidence type="ECO:0000256" key="9">
    <source>
        <dbReference type="SAM" id="MobiDB-lite"/>
    </source>
</evidence>
<evidence type="ECO:0000256" key="4">
    <source>
        <dbReference type="ARBA" id="ARBA00022692"/>
    </source>
</evidence>
<dbReference type="EMBL" id="ADCP02000005">
    <property type="protein sequence ID" value="EFV42820.2"/>
    <property type="molecule type" value="Genomic_DNA"/>
</dbReference>
<evidence type="ECO:0000256" key="2">
    <source>
        <dbReference type="ARBA" id="ARBA00022448"/>
    </source>
</evidence>
<evidence type="ECO:0000256" key="5">
    <source>
        <dbReference type="ARBA" id="ARBA00022927"/>
    </source>
</evidence>
<sequence>MGLIELGGWMMWPLLAVSVAALAIVVERALVFMGCPFPDSRFPGLVLEAMRTGDVRPLAARLEAVPSLRDFAALLGSPLPNREAALRLAGETVLERLEARLSLLSVLARLAPLMGLLGTILGMITTFSRIAEARSGVDMSLLAGGIWQALLTTAAGLCIAIPALFFLSCFQGKVRRVADALNKAGNAALLADGGPGITVRAGAEPLQPGDIPRGGGTAEVDSCPESPEPRGSAPEGREALQCRDNAGEGLPDGGRSC</sequence>
<comment type="caution">
    <text evidence="12">The sequence shown here is derived from an EMBL/GenBank/DDBJ whole genome shotgun (WGS) entry which is preliminary data.</text>
</comment>
<feature type="transmembrane region" description="Helical" evidence="10">
    <location>
        <begin position="145"/>
        <end position="167"/>
    </location>
</feature>
<keyword evidence="13" id="KW-1185">Reference proteome</keyword>
<dbReference type="RefSeq" id="WP_016361085.1">
    <property type="nucleotide sequence ID" value="NZ_KE150241.1"/>
</dbReference>
<name>E5YB03_BILW3</name>
<evidence type="ECO:0000256" key="3">
    <source>
        <dbReference type="ARBA" id="ARBA00022475"/>
    </source>
</evidence>
<evidence type="ECO:0000256" key="1">
    <source>
        <dbReference type="ARBA" id="ARBA00004651"/>
    </source>
</evidence>
<keyword evidence="2 8" id="KW-0813">Transport</keyword>
<protein>
    <recommendedName>
        <fullName evidence="11">MotA/TolQ/ExbB proton channel domain-containing protein</fullName>
    </recommendedName>
</protein>
<feature type="domain" description="MotA/TolQ/ExbB proton channel" evidence="11">
    <location>
        <begin position="83"/>
        <end position="181"/>
    </location>
</feature>
<keyword evidence="3" id="KW-1003">Cell membrane</keyword>
<evidence type="ECO:0000313" key="12">
    <source>
        <dbReference type="EMBL" id="EFV42820.2"/>
    </source>
</evidence>